<accession>A0AAN0XZH1</accession>
<dbReference type="AlphaFoldDB" id="A0AAN0XZH1"/>
<organism evidence="2 3">
    <name type="scientific">Vibrio breoganii</name>
    <dbReference type="NCBI Taxonomy" id="553239"/>
    <lineage>
        <taxon>Bacteria</taxon>
        <taxon>Pseudomonadati</taxon>
        <taxon>Pseudomonadota</taxon>
        <taxon>Gammaproteobacteria</taxon>
        <taxon>Vibrionales</taxon>
        <taxon>Vibrionaceae</taxon>
        <taxon>Vibrio</taxon>
    </lineage>
</organism>
<evidence type="ECO:0000256" key="1">
    <source>
        <dbReference type="SAM" id="SignalP"/>
    </source>
</evidence>
<evidence type="ECO:0000313" key="3">
    <source>
        <dbReference type="Proteomes" id="UP000092018"/>
    </source>
</evidence>
<geneLocation type="plasmid" evidence="2 3">
    <name>unnamed1</name>
</geneLocation>
<sequence length="70" mass="7462">MKSVILLVATAAFSVGAIADSEVCKKIGEAQAGNDHDTVIELASKVKPEDLESCKLIARDVRTDINLSFD</sequence>
<protein>
    <submittedName>
        <fullName evidence="2">Uncharacterized protein</fullName>
    </submittedName>
</protein>
<gene>
    <name evidence="2" type="ORF">A6E01_19955</name>
</gene>
<dbReference type="EMBL" id="CP016179">
    <property type="protein sequence ID" value="ANO35489.1"/>
    <property type="molecule type" value="Genomic_DNA"/>
</dbReference>
<proteinExistence type="predicted"/>
<evidence type="ECO:0000313" key="2">
    <source>
        <dbReference type="EMBL" id="ANO35489.1"/>
    </source>
</evidence>
<keyword evidence="1" id="KW-0732">Signal</keyword>
<feature type="chain" id="PRO_5043002404" evidence="1">
    <location>
        <begin position="20"/>
        <end position="70"/>
    </location>
</feature>
<keyword evidence="2" id="KW-0614">Plasmid</keyword>
<feature type="signal peptide" evidence="1">
    <location>
        <begin position="1"/>
        <end position="19"/>
    </location>
</feature>
<dbReference type="Proteomes" id="UP000092018">
    <property type="component" value="Plasmid unnamed1"/>
</dbReference>
<dbReference type="RefSeq" id="WP_065211251.1">
    <property type="nucleotide sequence ID" value="NZ_CP016179.1"/>
</dbReference>
<name>A0AAN0XZH1_9VIBR</name>
<dbReference type="KEGG" id="vbr:A6E01_19955"/>
<reference evidence="2 3" key="1">
    <citation type="submission" date="2016-06" db="EMBL/GenBank/DDBJ databases">
        <title>Adaptive Radiation by Waves of Gene Transfer Leads to Fine-Scale Resource Partitioning in Marine Microbes.</title>
        <authorList>
            <person name="Hehemann J.-H."/>
            <person name="Arevalo P."/>
            <person name="Datta M.S."/>
            <person name="Yu X."/>
            <person name="Corzett C."/>
            <person name="Henschel A."/>
            <person name="Preheim S.P."/>
            <person name="Timberlake S."/>
            <person name="Alm E.J."/>
            <person name="Polz M.F."/>
        </authorList>
    </citation>
    <scope>NUCLEOTIDE SEQUENCE [LARGE SCALE GENOMIC DNA]</scope>
    <source>
        <strain evidence="2 3">FF50</strain>
        <plasmid evidence="2 3">unnamed1</plasmid>
    </source>
</reference>